<name>A0ABR1E018_NECAM</name>
<dbReference type="Pfam" id="PF00324">
    <property type="entry name" value="AA_permease"/>
    <property type="match status" value="1"/>
</dbReference>
<evidence type="ECO:0000256" key="4">
    <source>
        <dbReference type="ARBA" id="ARBA00023136"/>
    </source>
</evidence>
<comment type="caution">
    <text evidence="8">The sequence shown here is derived from an EMBL/GenBank/DDBJ whole genome shotgun (WGS) entry which is preliminary data.</text>
</comment>
<feature type="region of interest" description="Disordered" evidence="5">
    <location>
        <begin position="622"/>
        <end position="643"/>
    </location>
</feature>
<keyword evidence="3 6" id="KW-1133">Transmembrane helix</keyword>
<dbReference type="PANTHER" id="PTHR11827:SF103">
    <property type="entry name" value="SODIUM CHLORIDE COTRANSPORTER 69, ISOFORM E"/>
    <property type="match status" value="1"/>
</dbReference>
<gene>
    <name evidence="8" type="primary">Necator_chrV.g19192</name>
    <name evidence="8" type="ORF">RB195_014400</name>
</gene>
<dbReference type="InterPro" id="IPR004841">
    <property type="entry name" value="AA-permease/SLC12A_dom"/>
</dbReference>
<evidence type="ECO:0000256" key="1">
    <source>
        <dbReference type="ARBA" id="ARBA00004141"/>
    </source>
</evidence>
<dbReference type="InterPro" id="IPR004842">
    <property type="entry name" value="SLC12A_fam"/>
</dbReference>
<dbReference type="EMBL" id="JAVFWL010000005">
    <property type="protein sequence ID" value="KAK6755984.1"/>
    <property type="molecule type" value="Genomic_DNA"/>
</dbReference>
<feature type="region of interest" description="Disordered" evidence="5">
    <location>
        <begin position="111"/>
        <end position="137"/>
    </location>
</feature>
<accession>A0ABR1E018</accession>
<evidence type="ECO:0000256" key="6">
    <source>
        <dbReference type="SAM" id="Phobius"/>
    </source>
</evidence>
<dbReference type="Gene3D" id="1.20.1740.10">
    <property type="entry name" value="Amino acid/polyamine transporter I"/>
    <property type="match status" value="1"/>
</dbReference>
<evidence type="ECO:0000259" key="7">
    <source>
        <dbReference type="Pfam" id="PF00324"/>
    </source>
</evidence>
<dbReference type="PANTHER" id="PTHR11827">
    <property type="entry name" value="SOLUTE CARRIER FAMILY 12, CATION COTRANSPORTERS"/>
    <property type="match status" value="1"/>
</dbReference>
<feature type="transmembrane region" description="Helical" evidence="6">
    <location>
        <begin position="465"/>
        <end position="482"/>
    </location>
</feature>
<protein>
    <recommendedName>
        <fullName evidence="7">Amino acid permease/ SLC12A domain-containing protein</fullName>
    </recommendedName>
</protein>
<feature type="region of interest" description="Disordered" evidence="5">
    <location>
        <begin position="171"/>
        <end position="215"/>
    </location>
</feature>
<feature type="compositionally biased region" description="Basic and acidic residues" evidence="5">
    <location>
        <begin position="200"/>
        <end position="214"/>
    </location>
</feature>
<feature type="domain" description="Amino acid permease/ SLC12A" evidence="7">
    <location>
        <begin position="316"/>
        <end position="574"/>
    </location>
</feature>
<evidence type="ECO:0000256" key="5">
    <source>
        <dbReference type="SAM" id="MobiDB-lite"/>
    </source>
</evidence>
<evidence type="ECO:0000256" key="3">
    <source>
        <dbReference type="ARBA" id="ARBA00022989"/>
    </source>
</evidence>
<evidence type="ECO:0000313" key="9">
    <source>
        <dbReference type="Proteomes" id="UP001303046"/>
    </source>
</evidence>
<keyword evidence="4 6" id="KW-0472">Membrane</keyword>
<feature type="transmembrane region" description="Helical" evidence="6">
    <location>
        <begin position="311"/>
        <end position="332"/>
    </location>
</feature>
<feature type="transmembrane region" description="Helical" evidence="6">
    <location>
        <begin position="434"/>
        <end position="453"/>
    </location>
</feature>
<reference evidence="8 9" key="1">
    <citation type="submission" date="2023-08" db="EMBL/GenBank/DDBJ databases">
        <title>A Necator americanus chromosomal reference genome.</title>
        <authorList>
            <person name="Ilik V."/>
            <person name="Petrzelkova K.J."/>
            <person name="Pardy F."/>
            <person name="Fuh T."/>
            <person name="Niatou-Singa F.S."/>
            <person name="Gouil Q."/>
            <person name="Baker L."/>
            <person name="Ritchie M.E."/>
            <person name="Jex A.R."/>
            <person name="Gazzola D."/>
            <person name="Li H."/>
            <person name="Toshio Fujiwara R."/>
            <person name="Zhan B."/>
            <person name="Aroian R.V."/>
            <person name="Pafco B."/>
            <person name="Schwarz E.M."/>
        </authorList>
    </citation>
    <scope>NUCLEOTIDE SEQUENCE [LARGE SCALE GENOMIC DNA]</scope>
    <source>
        <strain evidence="8 9">Aroian</strain>
        <tissue evidence="8">Whole animal</tissue>
    </source>
</reference>
<feature type="transmembrane region" description="Helical" evidence="6">
    <location>
        <begin position="390"/>
        <end position="414"/>
    </location>
</feature>
<feature type="transmembrane region" description="Helical" evidence="6">
    <location>
        <begin position="544"/>
        <end position="566"/>
    </location>
</feature>
<proteinExistence type="predicted"/>
<sequence>MNCQDQAELEKLLPPDDPLKRVPSNRFQVRFYGRVQTTESTIQFREWLRSKRRGGDSVATKSVFLRNVVFAVSTMVPSSDIGRLLPASTVEDLLVSLMDSRRDTRFKVFKTEPPDDSELEIQIKPKSASEPPPPKNVIERKSSSTGRFMVMTDNSNLNCVAENETSNIRHGEEDYRTREDGAPSCEPVIPSRSKGVHFSVGDKNHEEDRKREQAETNTTINLKSWRNMKTLEHPPIMDFYRNSVDIADGGGAVRPSMLQLIHGDRSIPEEIEIEGFKKQNDELVEGQIEKRPSKSHMEKFSPPPMQARVKFGWIQGVFVRCLLNIFGVMLYLRISWVAGQAGIGLGSMIVLLASFVTSITAISTCAICTNGDVKGGGAYFLISRSLGPEFGGSIGLIFSVANAVGAAMYIVGFAETVRDLLREAGLRIIDADMWDVRIVGFATCVVLMAVVFIGTEFESKMQIGLLMILVASIIDYMIGSVFPPNETMIVRGATGYSLNTLLDNLLPAFRGEDFFSVFAVYFPAATGIMAGANISGDLADPQRAIPIGTLLAIGVTTVIYLATVWMTGSTCVRKPICKLSWIKQRKTDDQDDLEFILMTLNAKGVTALERLTAAQYPLASKRRATTTEATERKRGATFGQTLS</sequence>
<evidence type="ECO:0000313" key="8">
    <source>
        <dbReference type="EMBL" id="KAK6755984.1"/>
    </source>
</evidence>
<evidence type="ECO:0000256" key="2">
    <source>
        <dbReference type="ARBA" id="ARBA00022692"/>
    </source>
</evidence>
<feature type="transmembrane region" description="Helical" evidence="6">
    <location>
        <begin position="344"/>
        <end position="369"/>
    </location>
</feature>
<keyword evidence="9" id="KW-1185">Reference proteome</keyword>
<organism evidence="8 9">
    <name type="scientific">Necator americanus</name>
    <name type="common">Human hookworm</name>
    <dbReference type="NCBI Taxonomy" id="51031"/>
    <lineage>
        <taxon>Eukaryota</taxon>
        <taxon>Metazoa</taxon>
        <taxon>Ecdysozoa</taxon>
        <taxon>Nematoda</taxon>
        <taxon>Chromadorea</taxon>
        <taxon>Rhabditida</taxon>
        <taxon>Rhabditina</taxon>
        <taxon>Rhabditomorpha</taxon>
        <taxon>Strongyloidea</taxon>
        <taxon>Ancylostomatidae</taxon>
        <taxon>Bunostominae</taxon>
        <taxon>Necator</taxon>
    </lineage>
</organism>
<feature type="compositionally biased region" description="Basic and acidic residues" evidence="5">
    <location>
        <begin position="171"/>
        <end position="181"/>
    </location>
</feature>
<dbReference type="Proteomes" id="UP001303046">
    <property type="component" value="Unassembled WGS sequence"/>
</dbReference>
<comment type="subcellular location">
    <subcellularLocation>
        <location evidence="1">Membrane</location>
        <topology evidence="1">Multi-pass membrane protein</topology>
    </subcellularLocation>
</comment>
<keyword evidence="2 6" id="KW-0812">Transmembrane</keyword>
<feature type="transmembrane region" description="Helical" evidence="6">
    <location>
        <begin position="514"/>
        <end position="532"/>
    </location>
</feature>